<evidence type="ECO:0000256" key="11">
    <source>
        <dbReference type="ARBA" id="ARBA00023306"/>
    </source>
</evidence>
<keyword evidence="5" id="KW-1017">Isopeptide bond</keyword>
<keyword evidence="4" id="KW-0158">Chromosome</keyword>
<accession>A0A3Q0IQ55</accession>
<evidence type="ECO:0000256" key="1">
    <source>
        <dbReference type="ARBA" id="ARBA00004123"/>
    </source>
</evidence>
<keyword evidence="6" id="KW-0677">Repeat</keyword>
<evidence type="ECO:0000256" key="12">
    <source>
        <dbReference type="ARBA" id="ARBA00023858"/>
    </source>
</evidence>
<dbReference type="PANTHER" id="PTHR23196">
    <property type="entry name" value="PAX TRANSCRIPTION ACTIVATION DOMAIN INTERACTING PROTEIN"/>
    <property type="match status" value="1"/>
</dbReference>
<feature type="compositionally biased region" description="Basic and acidic residues" evidence="14">
    <location>
        <begin position="837"/>
        <end position="850"/>
    </location>
</feature>
<feature type="compositionally biased region" description="Polar residues" evidence="14">
    <location>
        <begin position="773"/>
        <end position="796"/>
    </location>
</feature>
<feature type="compositionally biased region" description="Basic and acidic residues" evidence="14">
    <location>
        <begin position="1341"/>
        <end position="1377"/>
    </location>
</feature>
<keyword evidence="7" id="KW-0227">DNA damage</keyword>
<evidence type="ECO:0000259" key="16">
    <source>
        <dbReference type="PROSITE" id="PS50172"/>
    </source>
</evidence>
<feature type="compositionally biased region" description="Basic and acidic residues" evidence="14">
    <location>
        <begin position="1523"/>
        <end position="1542"/>
    </location>
</feature>
<feature type="compositionally biased region" description="Acidic residues" evidence="14">
    <location>
        <begin position="500"/>
        <end position="510"/>
    </location>
</feature>
<feature type="compositionally biased region" description="Low complexity" evidence="14">
    <location>
        <begin position="1670"/>
        <end position="1682"/>
    </location>
</feature>
<feature type="compositionally biased region" description="Basic and acidic residues" evidence="14">
    <location>
        <begin position="620"/>
        <end position="636"/>
    </location>
</feature>
<feature type="region of interest" description="Disordered" evidence="14">
    <location>
        <begin position="1266"/>
        <end position="1563"/>
    </location>
</feature>
<feature type="compositionally biased region" description="Basic and acidic residues" evidence="14">
    <location>
        <begin position="247"/>
        <end position="259"/>
    </location>
</feature>
<dbReference type="Pfam" id="PF16770">
    <property type="entry name" value="RTT107_BRCT_5"/>
    <property type="match status" value="1"/>
</dbReference>
<dbReference type="KEGG" id="dci:103505745"/>
<dbReference type="Pfam" id="PF00498">
    <property type="entry name" value="FHA"/>
    <property type="match status" value="1"/>
</dbReference>
<dbReference type="CDD" id="cd17744">
    <property type="entry name" value="BRCT_MDC1_rpt1"/>
    <property type="match status" value="1"/>
</dbReference>
<proteinExistence type="predicted"/>
<keyword evidence="10" id="KW-0539">Nucleus</keyword>
<name>A0A3Q0IQ55_DIACI</name>
<dbReference type="STRING" id="121845.A0A3Q0IQ55"/>
<feature type="compositionally biased region" description="Basic and acidic residues" evidence="14">
    <location>
        <begin position="1313"/>
        <end position="1331"/>
    </location>
</feature>
<dbReference type="PROSITE" id="PS50172">
    <property type="entry name" value="BRCT"/>
    <property type="match status" value="1"/>
</dbReference>
<reference evidence="18" key="1">
    <citation type="submission" date="2025-08" db="UniProtKB">
        <authorList>
            <consortium name="RefSeq"/>
        </authorList>
    </citation>
    <scope>IDENTIFICATION</scope>
</reference>
<dbReference type="RefSeq" id="XP_026676798.1">
    <property type="nucleotide sequence ID" value="XM_026820997.1"/>
</dbReference>
<dbReference type="PaxDb" id="121845-A0A3Q0IQ55"/>
<dbReference type="GO" id="GO:0005634">
    <property type="term" value="C:nucleus"/>
    <property type="evidence" value="ECO:0007669"/>
    <property type="project" value="UniProtKB-SubCell"/>
</dbReference>
<dbReference type="SUPFAM" id="SSF49879">
    <property type="entry name" value="SMAD/FHA domain"/>
    <property type="match status" value="1"/>
</dbReference>
<feature type="compositionally biased region" description="Basic and acidic residues" evidence="14">
    <location>
        <begin position="1591"/>
        <end position="1623"/>
    </location>
</feature>
<keyword evidence="17" id="KW-1185">Reference proteome</keyword>
<evidence type="ECO:0000256" key="4">
    <source>
        <dbReference type="ARBA" id="ARBA00022454"/>
    </source>
</evidence>
<feature type="compositionally biased region" description="Basic and acidic residues" evidence="14">
    <location>
        <begin position="1640"/>
        <end position="1662"/>
    </location>
</feature>
<dbReference type="SUPFAM" id="SSF52113">
    <property type="entry name" value="BRCT domain"/>
    <property type="match status" value="1"/>
</dbReference>
<evidence type="ECO:0000256" key="5">
    <source>
        <dbReference type="ARBA" id="ARBA00022499"/>
    </source>
</evidence>
<feature type="compositionally biased region" description="Polar residues" evidence="14">
    <location>
        <begin position="229"/>
        <end position="244"/>
    </location>
</feature>
<feature type="region of interest" description="Disordered" evidence="14">
    <location>
        <begin position="298"/>
        <end position="573"/>
    </location>
</feature>
<dbReference type="InterPro" id="IPR000253">
    <property type="entry name" value="FHA_dom"/>
</dbReference>
<evidence type="ECO:0000256" key="14">
    <source>
        <dbReference type="SAM" id="MobiDB-lite"/>
    </source>
</evidence>
<evidence type="ECO:0000313" key="18">
    <source>
        <dbReference type="RefSeq" id="XP_026676798.1"/>
    </source>
</evidence>
<gene>
    <name evidence="18" type="primary">LOC103505745</name>
</gene>
<dbReference type="InterPro" id="IPR008984">
    <property type="entry name" value="SMAD_FHA_dom_sf"/>
</dbReference>
<feature type="domain" description="FHA" evidence="15">
    <location>
        <begin position="44"/>
        <end position="93"/>
    </location>
</feature>
<dbReference type="PANTHER" id="PTHR23196:SF1">
    <property type="entry name" value="PAX-INTERACTING PROTEIN 1"/>
    <property type="match status" value="1"/>
</dbReference>
<feature type="region of interest" description="Disordered" evidence="14">
    <location>
        <begin position="1577"/>
        <end position="1767"/>
    </location>
</feature>
<feature type="compositionally biased region" description="Basic and acidic residues" evidence="14">
    <location>
        <begin position="553"/>
        <end position="566"/>
    </location>
</feature>
<feature type="compositionally biased region" description="Basic and acidic residues" evidence="14">
    <location>
        <begin position="306"/>
        <end position="315"/>
    </location>
</feature>
<dbReference type="GeneID" id="103505745"/>
<feature type="compositionally biased region" description="Basic residues" evidence="14">
    <location>
        <begin position="878"/>
        <end position="896"/>
    </location>
</feature>
<dbReference type="PROSITE" id="PS50006">
    <property type="entry name" value="FHA_DOMAIN"/>
    <property type="match status" value="1"/>
</dbReference>
<evidence type="ECO:0000256" key="2">
    <source>
        <dbReference type="ARBA" id="ARBA00004286"/>
    </source>
</evidence>
<feature type="compositionally biased region" description="Basic and acidic residues" evidence="14">
    <location>
        <begin position="1495"/>
        <end position="1511"/>
    </location>
</feature>
<feature type="compositionally biased region" description="Polar residues" evidence="14">
    <location>
        <begin position="637"/>
        <end position="648"/>
    </location>
</feature>
<keyword evidence="9" id="KW-0007">Acetylation</keyword>
<feature type="compositionally biased region" description="Acidic residues" evidence="14">
    <location>
        <begin position="712"/>
        <end position="723"/>
    </location>
</feature>
<dbReference type="InterPro" id="IPR001357">
    <property type="entry name" value="BRCT_dom"/>
</dbReference>
<feature type="region of interest" description="Disordered" evidence="14">
    <location>
        <begin position="993"/>
        <end position="1012"/>
    </location>
</feature>
<dbReference type="GO" id="GO:0005694">
    <property type="term" value="C:chromosome"/>
    <property type="evidence" value="ECO:0007669"/>
    <property type="project" value="UniProtKB-SubCell"/>
</dbReference>
<dbReference type="Gene3D" id="2.60.200.20">
    <property type="match status" value="1"/>
</dbReference>
<organism evidence="17 18">
    <name type="scientific">Diaphorina citri</name>
    <name type="common">Asian citrus psyllid</name>
    <dbReference type="NCBI Taxonomy" id="121845"/>
    <lineage>
        <taxon>Eukaryota</taxon>
        <taxon>Metazoa</taxon>
        <taxon>Ecdysozoa</taxon>
        <taxon>Arthropoda</taxon>
        <taxon>Hexapoda</taxon>
        <taxon>Insecta</taxon>
        <taxon>Pterygota</taxon>
        <taxon>Neoptera</taxon>
        <taxon>Paraneoptera</taxon>
        <taxon>Hemiptera</taxon>
        <taxon>Sternorrhyncha</taxon>
        <taxon>Psylloidea</taxon>
        <taxon>Psyllidae</taxon>
        <taxon>Diaphorininae</taxon>
        <taxon>Diaphorina</taxon>
    </lineage>
</organism>
<evidence type="ECO:0000256" key="9">
    <source>
        <dbReference type="ARBA" id="ARBA00022990"/>
    </source>
</evidence>
<feature type="compositionally biased region" description="Polar residues" evidence="14">
    <location>
        <begin position="538"/>
        <end position="551"/>
    </location>
</feature>
<feature type="compositionally biased region" description="Polar residues" evidence="14">
    <location>
        <begin position="1512"/>
        <end position="1522"/>
    </location>
</feature>
<dbReference type="Proteomes" id="UP000079169">
    <property type="component" value="Unplaced"/>
</dbReference>
<feature type="compositionally biased region" description="Low complexity" evidence="14">
    <location>
        <begin position="1460"/>
        <end position="1471"/>
    </location>
</feature>
<feature type="compositionally biased region" description="Basic and acidic residues" evidence="14">
    <location>
        <begin position="1688"/>
        <end position="1702"/>
    </location>
</feature>
<feature type="compositionally biased region" description="Basic and acidic residues" evidence="14">
    <location>
        <begin position="1395"/>
        <end position="1454"/>
    </location>
</feature>
<evidence type="ECO:0000256" key="10">
    <source>
        <dbReference type="ARBA" id="ARBA00023242"/>
    </source>
</evidence>
<feature type="region of interest" description="Disordered" evidence="14">
    <location>
        <begin position="691"/>
        <end position="913"/>
    </location>
</feature>
<dbReference type="InterPro" id="IPR051579">
    <property type="entry name" value="DDR_Transcriptional_Reg"/>
</dbReference>
<feature type="compositionally biased region" description="Basic residues" evidence="14">
    <location>
        <begin position="516"/>
        <end position="526"/>
    </location>
</feature>
<feature type="compositionally biased region" description="Polar residues" evidence="14">
    <location>
        <begin position="452"/>
        <end position="465"/>
    </location>
</feature>
<feature type="compositionally biased region" description="Low complexity" evidence="14">
    <location>
        <begin position="1741"/>
        <end position="1766"/>
    </location>
</feature>
<dbReference type="Gene3D" id="3.40.50.10190">
    <property type="entry name" value="BRCT domain"/>
    <property type="match status" value="1"/>
</dbReference>
<evidence type="ECO:0000256" key="7">
    <source>
        <dbReference type="ARBA" id="ARBA00022763"/>
    </source>
</evidence>
<dbReference type="GO" id="GO:0006974">
    <property type="term" value="P:DNA damage response"/>
    <property type="evidence" value="ECO:0007669"/>
    <property type="project" value="UniProtKB-KW"/>
</dbReference>
<evidence type="ECO:0000256" key="6">
    <source>
        <dbReference type="ARBA" id="ARBA00022737"/>
    </source>
</evidence>
<dbReference type="CDD" id="cd00060">
    <property type="entry name" value="FHA"/>
    <property type="match status" value="1"/>
</dbReference>
<feature type="compositionally biased region" description="Polar residues" evidence="14">
    <location>
        <begin position="725"/>
        <end position="753"/>
    </location>
</feature>
<feature type="domain" description="BRCT" evidence="16">
    <location>
        <begin position="1813"/>
        <end position="1861"/>
    </location>
</feature>
<evidence type="ECO:0000256" key="13">
    <source>
        <dbReference type="ARBA" id="ARBA00030146"/>
    </source>
</evidence>
<feature type="compositionally biased region" description="Polar residues" evidence="14">
    <location>
        <begin position="994"/>
        <end position="1012"/>
    </location>
</feature>
<comment type="subcellular location">
    <subcellularLocation>
        <location evidence="2">Chromosome</location>
    </subcellularLocation>
    <subcellularLocation>
        <location evidence="1">Nucleus</location>
    </subcellularLocation>
</comment>
<feature type="region of interest" description="Disordered" evidence="14">
    <location>
        <begin position="615"/>
        <end position="665"/>
    </location>
</feature>
<evidence type="ECO:0000256" key="8">
    <source>
        <dbReference type="ARBA" id="ARBA00022843"/>
    </source>
</evidence>
<protein>
    <recommendedName>
        <fullName evidence="3">Mediator of DNA damage checkpoint protein 1</fullName>
    </recommendedName>
    <alternativeName>
        <fullName evidence="13">PAX transactivation activation domain-interacting protein</fullName>
    </alternativeName>
    <alternativeName>
        <fullName evidence="12">PAX-interacting protein 1</fullName>
    </alternativeName>
</protein>
<evidence type="ECO:0000259" key="15">
    <source>
        <dbReference type="PROSITE" id="PS50006"/>
    </source>
</evidence>
<evidence type="ECO:0000313" key="17">
    <source>
        <dbReference type="Proteomes" id="UP000079169"/>
    </source>
</evidence>
<feature type="compositionally biased region" description="Basic and acidic residues" evidence="14">
    <location>
        <begin position="466"/>
        <end position="477"/>
    </location>
</feature>
<dbReference type="SMART" id="SM00240">
    <property type="entry name" value="FHA"/>
    <property type="match status" value="1"/>
</dbReference>
<keyword evidence="8" id="KW-0832">Ubl conjugation</keyword>
<sequence>MDDFLDYIGTQQLSHNTTETSVTLQKTLYLLINNEKKLLKLGENTIGRSEDSDICLKADTISYHHAIIECEVDDFYIKDLKSTNLTKRDGDKEYKGNTPHLSNDFTTNEFCVSCVSQVSVPEIEEDVTDDNVINQSLSLLDTSVGAAQVAEAIEIKAGTPPVPPLVSCVTGSVSKWDQLKLPALDFTEDDNLNDRSESSTDSEFEFFNRNSASSPSKDLSNVNCKTRVLNNSNDCTRNTSTSMQDAVEDKLSSIHDLETQKSSPPRKHNNIYDLETQRSPPQHIIEKQQNIYDLETQQSSVQISKKKQDIHEHETQMSPPQRSKKKQDIHELETQMSPPQRLKKKQDIHELETQMSPPQRSKKKQDIHELETQMSPPQRSKKKQDIHELETQMSPPQRSKKKQDIHELETQMSPPQRSKKKQDIHELETQMSPPQRSRNKQNHPSKLWDSEMYNQETQYTNNINQEHVEPELYKDNKMGAGTENENKSKTKKKIIKKTEDDDFQSTSDEENYSRNTRSKRKKRTAQSRKANVKETESPSEGSSTDIENMKNNGKIDKKSHELEESKGGLLVSESDNTFADLNGVPADSTNITNVNDTNSESFIGMVVGNKKRFIVSSSSEDSHSDTENQTKQHESLNKPSSSKQISTPSHRDKRKAELNSTYDVTVQNSIDDLYKSELECATSQIVEESQFINEVSTQHDKQEPPESQFTISEDEQIIDEEDPTGSPNLLPQESQSLLDHNTEASSKNTTNYDISEMELDSFLDEPKPKGSKIVQNKPNNTSVSLENNSSMFSVSETEIRPEFVQDEDINNEVNHHTKAKKIVPVNEDSSTTSDFELFDKKRKTEDKKSSDVSNQIEEETEASSRSTGPKPLKNKPTEKKKAKPGKATKKIKKLTRQRISSDHGSDSTDSDFEFTVTGKNKHGTVEINDATNQNVNSINASRASVENQKPINKDFFEIATQKVSMVISETDESFVAPTQENTPSNEDFFEAATQKASVGASDTDNSFVAPTQKNTPLESKFFEAATQKVIETDESFVASTRQNTPSNDDFFEAATQKTSVGPSDTDNLFVAPTQKNTPLEGKFFKAATSKVIETDESFVVSTRQNTPSNDDFFEAATQKVSAIPNEADEHFATKNKALNEDFFEAATQKASSVPSSDSDESCVSPTQKKNLIDVDFFQAATQKVSVGSTSADEYFVAPTQNNACLAADFFDVATQKVSFGRMDSCSNAINQENNSSDEDFFNAITRKVVLRKKEDTRNDYVVPIDLPTEPTAKKSNNFRTLRGRRKEDSESSNFSVETKEIGKKKLNTRKGKREVEPKKETNETHENDGKKKETRGRKRQEKVTSDEKREDSEDKVSERTKRTVKSKKNDTKDKSSDEISLESSDLTNPKSSSSLKDEVSNIPVKRELTRERKRNPRYEEPESKSNIKKETKEQKELHKKSTTEHSEKTEKGNIDESIAQNSNENIIQSEENPSKGIQGKQSKPLRSTRGCKKTTKNESKSAVDTLEKSETSFKNNRSTKTTPGKELHTAEPGDQYHPEPEVLRTPSRRKQNELAILHGLTSPQVILDNTEVILKHKTKASSASVKNTKCRVQESSRGSKENSDQSKVETKEDTIASRSHDEAESSTVRGKPTVKREKKKSTEEDVKKESPAKKRVKKTEDKGESDELQTSVVTTSRGSTRGRPCKGSTEKPESATKRKDLLTEETNMKAPSTPKRMKRGKELPNVSVRASPRQRGPPCHSVRSSLIRQRSSSSSSESVASDSTSASERRLKLSISSAKSAEIKVTFTMIDNTAKYVTLLSSLHASITDNPITSDILVTKKVVRSLKFLLFLAQGKPIVSLKWLTDSERCMKFAPHEKYILHDEEAERTYGFSLSRSIAAAKENNLLDSYQVYVTGSVKPAPADMKSIVECSAGSVPLWATKVRACRVLSPDLVGKRQVVFLLYPP</sequence>
<keyword evidence="11" id="KW-0131">Cell cycle</keyword>
<dbReference type="InterPro" id="IPR036420">
    <property type="entry name" value="BRCT_dom_sf"/>
</dbReference>
<evidence type="ECO:0000256" key="3">
    <source>
        <dbReference type="ARBA" id="ARBA00015014"/>
    </source>
</evidence>
<feature type="region of interest" description="Disordered" evidence="14">
    <location>
        <begin position="229"/>
        <end position="280"/>
    </location>
</feature>